<feature type="compositionally biased region" description="Low complexity" evidence="1">
    <location>
        <begin position="386"/>
        <end position="402"/>
    </location>
</feature>
<feature type="transmembrane region" description="Helical" evidence="2">
    <location>
        <begin position="95"/>
        <end position="116"/>
    </location>
</feature>
<evidence type="ECO:0000256" key="1">
    <source>
        <dbReference type="SAM" id="MobiDB-lite"/>
    </source>
</evidence>
<evidence type="ECO:0000313" key="3">
    <source>
        <dbReference type="EMBL" id="EMR70321.1"/>
    </source>
</evidence>
<keyword evidence="2" id="KW-0812">Transmembrane</keyword>
<accession>M7TK51</accession>
<reference evidence="4" key="1">
    <citation type="journal article" date="2013" name="Genome Announc.">
        <title>Draft genome sequence of the grapevine dieback fungus Eutypa lata UCR-EL1.</title>
        <authorList>
            <person name="Blanco-Ulate B."/>
            <person name="Rolshausen P.E."/>
            <person name="Cantu D."/>
        </authorList>
    </citation>
    <scope>NUCLEOTIDE SEQUENCE [LARGE SCALE GENOMIC DNA]</scope>
    <source>
        <strain evidence="4">UCR-EL1</strain>
    </source>
</reference>
<dbReference type="Proteomes" id="UP000012174">
    <property type="component" value="Unassembled WGS sequence"/>
</dbReference>
<dbReference type="OrthoDB" id="3357002at2759"/>
<feature type="transmembrane region" description="Helical" evidence="2">
    <location>
        <begin position="60"/>
        <end position="83"/>
    </location>
</feature>
<protein>
    <submittedName>
        <fullName evidence="3">Putative family c-likeg-protein-coupled receptor protein</fullName>
    </submittedName>
</protein>
<dbReference type="PANTHER" id="PTHR35184:SF1">
    <property type="entry name" value="INTEGRAL MEMBRANE PROTEIN"/>
    <property type="match status" value="1"/>
</dbReference>
<feature type="compositionally biased region" description="Gly residues" evidence="1">
    <location>
        <begin position="479"/>
        <end position="491"/>
    </location>
</feature>
<feature type="transmembrane region" description="Helical" evidence="2">
    <location>
        <begin position="20"/>
        <end position="39"/>
    </location>
</feature>
<dbReference type="HOGENOM" id="CLU_451289_0_0_1"/>
<sequence>MATPRIIVGGTPTPPLDDAICVVLLLLFFLSALAHFIVLRTNNNKNNKKNPPSSPPNFKFAFSGMMCALCLLRCLALAVRMAWASSQSSSSGGVATAATALAQLGTVLIYITNIVLAQRVLRGYRPRFGWRRATTLAFNALLAAVVVALVFMVAAGVALGCFYARIDGDGDGGGDDGGSEEEVFARRINGARVVQLLGAVALAILATVPVPVVLGAAVAWGMARSCCRGGGDDCGESYVTPAAAAADADVEAGTGRISTGTGGNDEREKRYNRCHHRRCCRVRHANIEKFGSGSWSAKVRLLLVCSALAALGAWFRAGSGIAIAIRAATGDSQQQQQPWYAARWCSYIFNYATDLAISTAYLFWRFDRRFVVPDGSKGPGDYLNLASSSGAGTPSSPSAAGGNENDNGNPSSGQNKLRKERRSSGGGSGLRNSSSSGSRYAPAAALLGMSRGAAAANNDNKDDSPSRCSSTVPFLFASGSGGGGGGGGGGSSSSPRTSSRMDYDGSRMGADSVVSMLRLGETNRSAFMLPLGGVGGGDDIVMVDHPGGGSSAAFAATTTTHYSDGGSAWTRIDRIPTTAAATNSNDDRVVCDDGEVDLGTGPVAR</sequence>
<proteinExistence type="predicted"/>
<feature type="region of interest" description="Disordered" evidence="1">
    <location>
        <begin position="383"/>
        <end position="438"/>
    </location>
</feature>
<feature type="transmembrane region" description="Helical" evidence="2">
    <location>
        <begin position="196"/>
        <end position="220"/>
    </location>
</feature>
<evidence type="ECO:0000313" key="4">
    <source>
        <dbReference type="Proteomes" id="UP000012174"/>
    </source>
</evidence>
<dbReference type="eggNOG" id="ENOG502S0ZE">
    <property type="taxonomic scope" value="Eukaryota"/>
</dbReference>
<gene>
    <name evidence="3" type="ORF">UCREL1_2649</name>
</gene>
<name>M7TK51_EUTLA</name>
<keyword evidence="4" id="KW-1185">Reference proteome</keyword>
<dbReference type="AlphaFoldDB" id="M7TK51"/>
<keyword evidence="2" id="KW-1133">Transmembrane helix</keyword>
<dbReference type="EMBL" id="KB705886">
    <property type="protein sequence ID" value="EMR70321.1"/>
    <property type="molecule type" value="Genomic_DNA"/>
</dbReference>
<keyword evidence="3" id="KW-0675">Receptor</keyword>
<evidence type="ECO:0000256" key="2">
    <source>
        <dbReference type="SAM" id="Phobius"/>
    </source>
</evidence>
<feature type="region of interest" description="Disordered" evidence="1">
    <location>
        <begin position="454"/>
        <end position="505"/>
    </location>
</feature>
<feature type="transmembrane region" description="Helical" evidence="2">
    <location>
        <begin position="136"/>
        <end position="166"/>
    </location>
</feature>
<dbReference type="PANTHER" id="PTHR35184">
    <property type="entry name" value="YALI0C10208P"/>
    <property type="match status" value="1"/>
</dbReference>
<dbReference type="STRING" id="1287681.M7TK51"/>
<organism evidence="3 4">
    <name type="scientific">Eutypa lata (strain UCR-EL1)</name>
    <name type="common">Grapevine dieback disease fungus</name>
    <name type="synonym">Eutypa armeniacae</name>
    <dbReference type="NCBI Taxonomy" id="1287681"/>
    <lineage>
        <taxon>Eukaryota</taxon>
        <taxon>Fungi</taxon>
        <taxon>Dikarya</taxon>
        <taxon>Ascomycota</taxon>
        <taxon>Pezizomycotina</taxon>
        <taxon>Sordariomycetes</taxon>
        <taxon>Xylariomycetidae</taxon>
        <taxon>Xylariales</taxon>
        <taxon>Diatrypaceae</taxon>
        <taxon>Eutypa</taxon>
    </lineage>
</organism>
<dbReference type="KEGG" id="ela:UCREL1_2649"/>
<feature type="transmembrane region" description="Helical" evidence="2">
    <location>
        <begin position="301"/>
        <end position="327"/>
    </location>
</feature>
<feature type="compositionally biased region" description="Polar residues" evidence="1">
    <location>
        <begin position="404"/>
        <end position="415"/>
    </location>
</feature>
<keyword evidence="2" id="KW-0472">Membrane</keyword>